<dbReference type="EMBL" id="JAJAGO010000002">
    <property type="protein sequence ID" value="MCT2589563.1"/>
    <property type="molecule type" value="Genomic_DNA"/>
</dbReference>
<dbReference type="Proteomes" id="UP001156389">
    <property type="component" value="Unassembled WGS sequence"/>
</dbReference>
<dbReference type="InterPro" id="IPR038637">
    <property type="entry name" value="NPCBM_sf"/>
</dbReference>
<name>A0ABT2JPB3_9ACTN</name>
<dbReference type="InterPro" id="IPR013222">
    <property type="entry name" value="Glyco_hyd_98_carb-bd"/>
</dbReference>
<dbReference type="Gene3D" id="2.60.120.1060">
    <property type="entry name" value="NPCBM/NEW2 domain"/>
    <property type="match status" value="1"/>
</dbReference>
<gene>
    <name evidence="3" type="ORF">LHJ74_06430</name>
</gene>
<evidence type="ECO:0000259" key="2">
    <source>
        <dbReference type="Pfam" id="PF08305"/>
    </source>
</evidence>
<accession>A0ABT2JPB3</accession>
<reference evidence="3 4" key="1">
    <citation type="submission" date="2021-10" db="EMBL/GenBank/DDBJ databases">
        <title>Streptomyces gossypii sp. nov., isolated from soil collected from cotton field.</title>
        <authorList>
            <person name="Ge X."/>
            <person name="Chen X."/>
            <person name="Liu W."/>
        </authorList>
    </citation>
    <scope>NUCLEOTIDE SEQUENCE [LARGE SCALE GENOMIC DNA]</scope>
    <source>
        <strain evidence="3 4">N2-109</strain>
    </source>
</reference>
<feature type="region of interest" description="Disordered" evidence="1">
    <location>
        <begin position="57"/>
        <end position="83"/>
    </location>
</feature>
<evidence type="ECO:0000256" key="1">
    <source>
        <dbReference type="SAM" id="MobiDB-lite"/>
    </source>
</evidence>
<organism evidence="3 4">
    <name type="scientific">Streptomyces gossypii</name>
    <dbReference type="NCBI Taxonomy" id="2883101"/>
    <lineage>
        <taxon>Bacteria</taxon>
        <taxon>Bacillati</taxon>
        <taxon>Actinomycetota</taxon>
        <taxon>Actinomycetes</taxon>
        <taxon>Kitasatosporales</taxon>
        <taxon>Streptomycetaceae</taxon>
        <taxon>Streptomyces</taxon>
    </lineage>
</organism>
<evidence type="ECO:0000313" key="4">
    <source>
        <dbReference type="Proteomes" id="UP001156389"/>
    </source>
</evidence>
<dbReference type="Pfam" id="PF08305">
    <property type="entry name" value="NPCBM"/>
    <property type="match status" value="1"/>
</dbReference>
<dbReference type="SUPFAM" id="SSF49785">
    <property type="entry name" value="Galactose-binding domain-like"/>
    <property type="match status" value="1"/>
</dbReference>
<keyword evidence="4" id="KW-1185">Reference proteome</keyword>
<comment type="caution">
    <text evidence="3">The sequence shown here is derived from an EMBL/GenBank/DDBJ whole genome shotgun (WGS) entry which is preliminary data.</text>
</comment>
<sequence length="112" mass="12176">MWQRQSLRIDSGTHGRGGTVHARSPVTIDLNRACVAYDALTRLDKLTPVGSPVRFSGRGDDTRLWQSPAVTRDEPPVPVHLPVGGVRTLPLVVQAEPSRQPDQPQPSHGSRG</sequence>
<dbReference type="InterPro" id="IPR008979">
    <property type="entry name" value="Galactose-bd-like_sf"/>
</dbReference>
<protein>
    <submittedName>
        <fullName evidence="3">NPCBM/NEW2 domain-containing protein</fullName>
    </submittedName>
</protein>
<evidence type="ECO:0000313" key="3">
    <source>
        <dbReference type="EMBL" id="MCT2589563.1"/>
    </source>
</evidence>
<feature type="region of interest" description="Disordered" evidence="1">
    <location>
        <begin position="1"/>
        <end position="22"/>
    </location>
</feature>
<feature type="domain" description="Glycosyl hydrolase family 98 putative carbohydrate-binding module" evidence="2">
    <location>
        <begin position="5"/>
        <end position="96"/>
    </location>
</feature>
<proteinExistence type="predicted"/>